<dbReference type="AlphaFoldDB" id="A0A1Y1UVR7"/>
<feature type="compositionally biased region" description="Basic and acidic residues" evidence="1">
    <location>
        <begin position="1"/>
        <end position="16"/>
    </location>
</feature>
<gene>
    <name evidence="3" type="ORF">BCR36DRAFT_587814</name>
</gene>
<protein>
    <submittedName>
        <fullName evidence="3">Uncharacterized protein</fullName>
    </submittedName>
</protein>
<reference evidence="3 4" key="1">
    <citation type="submission" date="2016-08" db="EMBL/GenBank/DDBJ databases">
        <title>Genomes of anaerobic fungi encode conserved fungal cellulosomes for biomass hydrolysis.</title>
        <authorList>
            <consortium name="DOE Joint Genome Institute"/>
            <person name="Haitjema C.H."/>
            <person name="Gilmore S.P."/>
            <person name="Henske J.K."/>
            <person name="Solomon K.V."/>
            <person name="De Groot R."/>
            <person name="Kuo A."/>
            <person name="Mondo S.J."/>
            <person name="Salamov A.A."/>
            <person name="Labutti K."/>
            <person name="Zhao Z."/>
            <person name="Chiniquy J."/>
            <person name="Barry K."/>
            <person name="Brewer H.M."/>
            <person name="Purvine S.O."/>
            <person name="Wright A.T."/>
            <person name="Boxma B."/>
            <person name="Van Alen T."/>
            <person name="Hackstein J.H."/>
            <person name="Baker S.E."/>
            <person name="Grigoriev I.V."/>
            <person name="O'Malley M.A."/>
        </authorList>
    </citation>
    <scope>NUCLEOTIDE SEQUENCE [LARGE SCALE GENOMIC DNA]</scope>
    <source>
        <strain evidence="4">finn</strain>
    </source>
</reference>
<dbReference type="Proteomes" id="UP000193719">
    <property type="component" value="Unassembled WGS sequence"/>
</dbReference>
<reference evidence="3 4" key="2">
    <citation type="submission" date="2016-08" db="EMBL/GenBank/DDBJ databases">
        <title>Pervasive Adenine N6-methylation of Active Genes in Fungi.</title>
        <authorList>
            <consortium name="DOE Joint Genome Institute"/>
            <person name="Mondo S.J."/>
            <person name="Dannebaum R.O."/>
            <person name="Kuo R.C."/>
            <person name="Labutti K."/>
            <person name="Haridas S."/>
            <person name="Kuo A."/>
            <person name="Salamov A."/>
            <person name="Ahrendt S.R."/>
            <person name="Lipzen A."/>
            <person name="Sullivan W."/>
            <person name="Andreopoulos W.B."/>
            <person name="Clum A."/>
            <person name="Lindquist E."/>
            <person name="Daum C."/>
            <person name="Ramamoorthy G.K."/>
            <person name="Gryganskyi A."/>
            <person name="Culley D."/>
            <person name="Magnuson J.K."/>
            <person name="James T.Y."/>
            <person name="O'Malley M.A."/>
            <person name="Stajich J.E."/>
            <person name="Spatafora J.W."/>
            <person name="Visel A."/>
            <person name="Grigoriev I.V."/>
        </authorList>
    </citation>
    <scope>NUCLEOTIDE SEQUENCE [LARGE SCALE GENOMIC DNA]</scope>
    <source>
        <strain evidence="4">finn</strain>
    </source>
</reference>
<evidence type="ECO:0000256" key="2">
    <source>
        <dbReference type="SAM" id="Phobius"/>
    </source>
</evidence>
<organism evidence="3 4">
    <name type="scientific">Piromyces finnis</name>
    <dbReference type="NCBI Taxonomy" id="1754191"/>
    <lineage>
        <taxon>Eukaryota</taxon>
        <taxon>Fungi</taxon>
        <taxon>Fungi incertae sedis</taxon>
        <taxon>Chytridiomycota</taxon>
        <taxon>Chytridiomycota incertae sedis</taxon>
        <taxon>Neocallimastigomycetes</taxon>
        <taxon>Neocallimastigales</taxon>
        <taxon>Neocallimastigaceae</taxon>
        <taxon>Piromyces</taxon>
    </lineage>
</organism>
<evidence type="ECO:0000256" key="1">
    <source>
        <dbReference type="SAM" id="MobiDB-lite"/>
    </source>
</evidence>
<evidence type="ECO:0000313" key="4">
    <source>
        <dbReference type="Proteomes" id="UP000193719"/>
    </source>
</evidence>
<name>A0A1Y1UVR7_9FUNG</name>
<feature type="compositionally biased region" description="Basic and acidic residues" evidence="1">
    <location>
        <begin position="51"/>
        <end position="60"/>
    </location>
</feature>
<feature type="transmembrane region" description="Helical" evidence="2">
    <location>
        <begin position="114"/>
        <end position="132"/>
    </location>
</feature>
<accession>A0A1Y1UVR7</accession>
<proteinExistence type="predicted"/>
<dbReference type="OrthoDB" id="2142503at2759"/>
<sequence length="155" mass="17880">MNKEKRKVVQEVDKELNNNNNNEENDIKEDDNENNKNNVKEEDNNNEEENKEDKSEEKETSNTNNTSSTDANKPEETESVIHIIESGTDDGYQKSEEENWMTECFKRGSIKDEAIILLFLGSTGILLVYASMKKCFANNYEDGMKYNYTTLNNSN</sequence>
<feature type="region of interest" description="Disordered" evidence="1">
    <location>
        <begin position="1"/>
        <end position="94"/>
    </location>
</feature>
<comment type="caution">
    <text evidence="3">The sequence shown here is derived from an EMBL/GenBank/DDBJ whole genome shotgun (WGS) entry which is preliminary data.</text>
</comment>
<keyword evidence="2" id="KW-0812">Transmembrane</keyword>
<keyword evidence="2" id="KW-1133">Transmembrane helix</keyword>
<keyword evidence="2" id="KW-0472">Membrane</keyword>
<dbReference type="EMBL" id="MCFH01000080">
    <property type="protein sequence ID" value="ORX41704.1"/>
    <property type="molecule type" value="Genomic_DNA"/>
</dbReference>
<keyword evidence="4" id="KW-1185">Reference proteome</keyword>
<evidence type="ECO:0000313" key="3">
    <source>
        <dbReference type="EMBL" id="ORX41704.1"/>
    </source>
</evidence>
<feature type="compositionally biased region" description="Acidic residues" evidence="1">
    <location>
        <begin position="23"/>
        <end position="32"/>
    </location>
</feature>